<dbReference type="KEGG" id="ehx:EMIHUDRAFT_214581"/>
<organism evidence="8 9">
    <name type="scientific">Emiliania huxleyi (strain CCMP1516)</name>
    <dbReference type="NCBI Taxonomy" id="280463"/>
    <lineage>
        <taxon>Eukaryota</taxon>
        <taxon>Haptista</taxon>
        <taxon>Haptophyta</taxon>
        <taxon>Prymnesiophyceae</taxon>
        <taxon>Isochrysidales</taxon>
        <taxon>Noelaerhabdaceae</taxon>
        <taxon>Emiliania</taxon>
    </lineage>
</organism>
<dbReference type="SUPFAM" id="SSF48452">
    <property type="entry name" value="TPR-like"/>
    <property type="match status" value="1"/>
</dbReference>
<evidence type="ECO:0000256" key="3">
    <source>
        <dbReference type="ARBA" id="ARBA00022776"/>
    </source>
</evidence>
<dbReference type="GO" id="GO:0005737">
    <property type="term" value="C:cytoplasm"/>
    <property type="evidence" value="ECO:0007669"/>
    <property type="project" value="TreeGrafter"/>
</dbReference>
<dbReference type="Gene3D" id="1.25.40.10">
    <property type="entry name" value="Tetratricopeptide repeat domain"/>
    <property type="match status" value="1"/>
</dbReference>
<evidence type="ECO:0000256" key="2">
    <source>
        <dbReference type="ARBA" id="ARBA00022737"/>
    </source>
</evidence>
<evidence type="ECO:0000256" key="4">
    <source>
        <dbReference type="ARBA" id="ARBA00022786"/>
    </source>
</evidence>
<protein>
    <submittedName>
        <fullName evidence="8">Uncharacterized protein</fullName>
    </submittedName>
</protein>
<evidence type="ECO:0000256" key="1">
    <source>
        <dbReference type="ARBA" id="ARBA00022618"/>
    </source>
</evidence>
<evidence type="ECO:0000313" key="9">
    <source>
        <dbReference type="Proteomes" id="UP000013827"/>
    </source>
</evidence>
<reference evidence="9" key="1">
    <citation type="journal article" date="2013" name="Nature">
        <title>Pan genome of the phytoplankton Emiliania underpins its global distribution.</title>
        <authorList>
            <person name="Read B.A."/>
            <person name="Kegel J."/>
            <person name="Klute M.J."/>
            <person name="Kuo A."/>
            <person name="Lefebvre S.C."/>
            <person name="Maumus F."/>
            <person name="Mayer C."/>
            <person name="Miller J."/>
            <person name="Monier A."/>
            <person name="Salamov A."/>
            <person name="Young J."/>
            <person name="Aguilar M."/>
            <person name="Claverie J.M."/>
            <person name="Frickenhaus S."/>
            <person name="Gonzalez K."/>
            <person name="Herman E.K."/>
            <person name="Lin Y.C."/>
            <person name="Napier J."/>
            <person name="Ogata H."/>
            <person name="Sarno A.F."/>
            <person name="Shmutz J."/>
            <person name="Schroeder D."/>
            <person name="de Vargas C."/>
            <person name="Verret F."/>
            <person name="von Dassow P."/>
            <person name="Valentin K."/>
            <person name="Van de Peer Y."/>
            <person name="Wheeler G."/>
            <person name="Dacks J.B."/>
            <person name="Delwiche C.F."/>
            <person name="Dyhrman S.T."/>
            <person name="Glockner G."/>
            <person name="John U."/>
            <person name="Richards T."/>
            <person name="Worden A.Z."/>
            <person name="Zhang X."/>
            <person name="Grigoriev I.V."/>
            <person name="Allen A.E."/>
            <person name="Bidle K."/>
            <person name="Borodovsky M."/>
            <person name="Bowler C."/>
            <person name="Brownlee C."/>
            <person name="Cock J.M."/>
            <person name="Elias M."/>
            <person name="Gladyshev V.N."/>
            <person name="Groth M."/>
            <person name="Guda C."/>
            <person name="Hadaegh A."/>
            <person name="Iglesias-Rodriguez M.D."/>
            <person name="Jenkins J."/>
            <person name="Jones B.M."/>
            <person name="Lawson T."/>
            <person name="Leese F."/>
            <person name="Lindquist E."/>
            <person name="Lobanov A."/>
            <person name="Lomsadze A."/>
            <person name="Malik S.B."/>
            <person name="Marsh M.E."/>
            <person name="Mackinder L."/>
            <person name="Mock T."/>
            <person name="Mueller-Roeber B."/>
            <person name="Pagarete A."/>
            <person name="Parker M."/>
            <person name="Probert I."/>
            <person name="Quesneville H."/>
            <person name="Raines C."/>
            <person name="Rensing S.A."/>
            <person name="Riano-Pachon D.M."/>
            <person name="Richier S."/>
            <person name="Rokitta S."/>
            <person name="Shiraiwa Y."/>
            <person name="Soanes D.M."/>
            <person name="van der Giezen M."/>
            <person name="Wahlund T.M."/>
            <person name="Williams B."/>
            <person name="Wilson W."/>
            <person name="Wolfe G."/>
            <person name="Wurch L.L."/>
        </authorList>
    </citation>
    <scope>NUCLEOTIDE SEQUENCE</scope>
</reference>
<keyword evidence="4" id="KW-0833">Ubl conjugation pathway</keyword>
<dbReference type="EnsemblProtists" id="EOD11295">
    <property type="protein sequence ID" value="EOD11295"/>
    <property type="gene ID" value="EMIHUDRAFT_214581"/>
</dbReference>
<evidence type="ECO:0000313" key="8">
    <source>
        <dbReference type="EnsemblProtists" id="EOD11295"/>
    </source>
</evidence>
<dbReference type="HOGENOM" id="CLU_1663989_0_0_1"/>
<dbReference type="PANTHER" id="PTHR12558:SF9">
    <property type="entry name" value="CELL DIVISION CYCLE PROTEIN 16 HOMOLOG"/>
    <property type="match status" value="1"/>
</dbReference>
<dbReference type="GO" id="GO:0031145">
    <property type="term" value="P:anaphase-promoting complex-dependent catabolic process"/>
    <property type="evidence" value="ECO:0007669"/>
    <property type="project" value="TreeGrafter"/>
</dbReference>
<dbReference type="GO" id="GO:0016567">
    <property type="term" value="P:protein ubiquitination"/>
    <property type="evidence" value="ECO:0007669"/>
    <property type="project" value="TreeGrafter"/>
</dbReference>
<dbReference type="InterPro" id="IPR011990">
    <property type="entry name" value="TPR-like_helical_dom_sf"/>
</dbReference>
<reference evidence="8" key="2">
    <citation type="submission" date="2024-10" db="UniProtKB">
        <authorList>
            <consortium name="EnsemblProtists"/>
        </authorList>
    </citation>
    <scope>IDENTIFICATION</scope>
</reference>
<proteinExistence type="predicted"/>
<keyword evidence="2" id="KW-0677">Repeat</keyword>
<dbReference type="GO" id="GO:0051301">
    <property type="term" value="P:cell division"/>
    <property type="evidence" value="ECO:0007669"/>
    <property type="project" value="UniProtKB-KW"/>
</dbReference>
<dbReference type="GO" id="GO:0005680">
    <property type="term" value="C:anaphase-promoting complex"/>
    <property type="evidence" value="ECO:0007669"/>
    <property type="project" value="TreeGrafter"/>
</dbReference>
<name>A0A0D3IJ60_EMIH1</name>
<dbReference type="PANTHER" id="PTHR12558">
    <property type="entry name" value="CELL DIVISION CYCLE 16,23,27"/>
    <property type="match status" value="1"/>
</dbReference>
<dbReference type="Proteomes" id="UP000013827">
    <property type="component" value="Unassembled WGS sequence"/>
</dbReference>
<dbReference type="GO" id="GO:0045842">
    <property type="term" value="P:positive regulation of mitotic metaphase/anaphase transition"/>
    <property type="evidence" value="ECO:0007669"/>
    <property type="project" value="TreeGrafter"/>
</dbReference>
<dbReference type="eggNOG" id="KOG1173">
    <property type="taxonomic scope" value="Eukaryota"/>
</dbReference>
<dbReference type="STRING" id="2903.R1D9V3"/>
<dbReference type="InterPro" id="IPR019734">
    <property type="entry name" value="TPR_rpt"/>
</dbReference>
<evidence type="ECO:0000256" key="5">
    <source>
        <dbReference type="ARBA" id="ARBA00022803"/>
    </source>
</evidence>
<accession>A0A0D3IJ60</accession>
<keyword evidence="9" id="KW-1185">Reference proteome</keyword>
<keyword evidence="1" id="KW-0132">Cell division</keyword>
<dbReference type="AlphaFoldDB" id="A0A0D3IJ60"/>
<feature type="repeat" description="TPR" evidence="7">
    <location>
        <begin position="111"/>
        <end position="144"/>
    </location>
</feature>
<dbReference type="RefSeq" id="XP_005763724.1">
    <property type="nucleotide sequence ID" value="XM_005763667.1"/>
</dbReference>
<keyword evidence="6" id="KW-0131">Cell cycle</keyword>
<keyword evidence="5 7" id="KW-0802">TPR repeat</keyword>
<sequence length="159" mass="17929">MACLELLSELLSLDWVRYSGGTARLKLLSELFSLDWVRYSGGTARLKLLSELFSLDWVRYSGGTARLKLLSELFSLDWVRYSGGCFYHMVSDFESARRYFSKATTLNHRFAPAWVGFGHAFAAQDESDQAIAAYRTAHGSEPTLGSVLWSVGSVPWEVW</sequence>
<dbReference type="PaxDb" id="2903-EOD11295"/>
<dbReference type="PROSITE" id="PS50005">
    <property type="entry name" value="TPR"/>
    <property type="match status" value="1"/>
</dbReference>
<evidence type="ECO:0000256" key="7">
    <source>
        <dbReference type="PROSITE-ProRule" id="PRU00339"/>
    </source>
</evidence>
<dbReference type="GeneID" id="17257580"/>
<evidence type="ECO:0000256" key="6">
    <source>
        <dbReference type="ARBA" id="ARBA00023306"/>
    </source>
</evidence>
<keyword evidence="3" id="KW-0498">Mitosis</keyword>